<gene>
    <name evidence="6" type="ORF">PPYR_05111</name>
    <name evidence="5" type="ORF">PPYR_09061</name>
</gene>
<dbReference type="InterPro" id="IPR013128">
    <property type="entry name" value="Peptidase_C1A"/>
</dbReference>
<evidence type="ECO:0000256" key="3">
    <source>
        <dbReference type="SAM" id="MobiDB-lite"/>
    </source>
</evidence>
<reference evidence="5 7" key="1">
    <citation type="journal article" date="2018" name="Elife">
        <title>Firefly genomes illuminate parallel origins of bioluminescence in beetles.</title>
        <authorList>
            <person name="Fallon T.R."/>
            <person name="Lower S.E."/>
            <person name="Chang C.H."/>
            <person name="Bessho-Uehara M."/>
            <person name="Martin G.J."/>
            <person name="Bewick A.J."/>
            <person name="Behringer M."/>
            <person name="Debat H.J."/>
            <person name="Wong I."/>
            <person name="Day J.C."/>
            <person name="Suvorov A."/>
            <person name="Silva C.J."/>
            <person name="Stanger-Hall K.F."/>
            <person name="Hall D.W."/>
            <person name="Schmitz R.J."/>
            <person name="Nelson D.R."/>
            <person name="Lewis S.M."/>
            <person name="Shigenobu S."/>
            <person name="Bybee S.M."/>
            <person name="Larracuente A.M."/>
            <person name="Oba Y."/>
            <person name="Weng J.K."/>
        </authorList>
    </citation>
    <scope>NUCLEOTIDE SEQUENCE [LARGE SCALE GENOMIC DNA]</scope>
    <source>
        <strain evidence="5">1611_PpyrPB1</strain>
        <tissue evidence="5">Whole body</tissue>
    </source>
</reference>
<name>A0A5N4ALH2_PHOPY</name>
<feature type="region of interest" description="Disordered" evidence="3">
    <location>
        <begin position="137"/>
        <end position="220"/>
    </location>
</feature>
<dbReference type="SMART" id="SM00645">
    <property type="entry name" value="Pept_C1"/>
    <property type="match status" value="1"/>
</dbReference>
<evidence type="ECO:0000256" key="1">
    <source>
        <dbReference type="ARBA" id="ARBA00008455"/>
    </source>
</evidence>
<organism evidence="5 7">
    <name type="scientific">Photinus pyralis</name>
    <name type="common">Common eastern firefly</name>
    <name type="synonym">Lampyris pyralis</name>
    <dbReference type="NCBI Taxonomy" id="7054"/>
    <lineage>
        <taxon>Eukaryota</taxon>
        <taxon>Metazoa</taxon>
        <taxon>Ecdysozoa</taxon>
        <taxon>Arthropoda</taxon>
        <taxon>Hexapoda</taxon>
        <taxon>Insecta</taxon>
        <taxon>Pterygota</taxon>
        <taxon>Neoptera</taxon>
        <taxon>Endopterygota</taxon>
        <taxon>Coleoptera</taxon>
        <taxon>Polyphaga</taxon>
        <taxon>Elateriformia</taxon>
        <taxon>Elateroidea</taxon>
        <taxon>Lampyridae</taxon>
        <taxon>Lampyrinae</taxon>
        <taxon>Photinus</taxon>
    </lineage>
</organism>
<proteinExistence type="inferred from homology"/>
<comment type="similarity">
    <text evidence="1">Belongs to the peptidase C1 family.</text>
</comment>
<dbReference type="GO" id="GO:0006508">
    <property type="term" value="P:proteolysis"/>
    <property type="evidence" value="ECO:0007669"/>
    <property type="project" value="InterPro"/>
</dbReference>
<keyword evidence="2" id="KW-1015">Disulfide bond</keyword>
<keyword evidence="7" id="KW-1185">Reference proteome</keyword>
<dbReference type="InterPro" id="IPR039417">
    <property type="entry name" value="Peptidase_C1A_papain-like"/>
</dbReference>
<dbReference type="InParanoid" id="A0A5N4ALH2"/>
<dbReference type="CDD" id="cd02248">
    <property type="entry name" value="Peptidase_C1A"/>
    <property type="match status" value="1"/>
</dbReference>
<dbReference type="Proteomes" id="UP000327044">
    <property type="component" value="Unassembled WGS sequence"/>
</dbReference>
<dbReference type="Pfam" id="PF00112">
    <property type="entry name" value="Peptidase_C1"/>
    <property type="match status" value="1"/>
</dbReference>
<dbReference type="OrthoDB" id="190265at2759"/>
<dbReference type="Gene3D" id="3.90.70.10">
    <property type="entry name" value="Cysteine proteinases"/>
    <property type="match status" value="1"/>
</dbReference>
<accession>A0A5N4ALH2</accession>
<evidence type="ECO:0000313" key="5">
    <source>
        <dbReference type="EMBL" id="KAB0798068.1"/>
    </source>
</evidence>
<evidence type="ECO:0000313" key="7">
    <source>
        <dbReference type="Proteomes" id="UP000327044"/>
    </source>
</evidence>
<dbReference type="PROSITE" id="PS00639">
    <property type="entry name" value="THIOL_PROTEASE_HIS"/>
    <property type="match status" value="1"/>
</dbReference>
<dbReference type="PRINTS" id="PR00705">
    <property type="entry name" value="PAPAIN"/>
</dbReference>
<dbReference type="AlphaFoldDB" id="A0A5N4ALH2"/>
<feature type="compositionally biased region" description="Low complexity" evidence="3">
    <location>
        <begin position="152"/>
        <end position="209"/>
    </location>
</feature>
<dbReference type="InterPro" id="IPR000668">
    <property type="entry name" value="Peptidase_C1A_C"/>
</dbReference>
<dbReference type="FunFam" id="3.90.70.10:FF:000332">
    <property type="entry name" value="Cathepsin L1"/>
    <property type="match status" value="1"/>
</dbReference>
<evidence type="ECO:0000313" key="6">
    <source>
        <dbReference type="EMBL" id="KAB0802925.1"/>
    </source>
</evidence>
<sequence length="436" mass="46928">MPYLQHFKMKKSILLVVVTIVVAATLSEAVQFGLFNRPSHQSTTTSKPQPRGGLLGLNILKPVTSILDAVGHTVGAILNLLVGGLRYKPYKRITTTPMPTISVEITPPHIVSIEINTPPPTAHVVVSLSTKPSLPVAPPKITTPTSTLAAITESTTQSTVTSEKPTEPTTTESTTQPSPTPSQSPTTPTTVEVTTASTTHAPTTTTEASITEKGKPGNVDWRRLNCSSPITFQGKCRGSFAFAVTAAIEAQMCYKTGQYTVLSAQNLIDCTMVAPFENAGCDGGALEPTFDYVVNVGINSEEDYPYTASISKCKYNQEKSVGRINDYMSIDEGDEETMEYILNNVGPIAVGIDATHKSFADYRGGVYYEPNCKSDIESLNHAVLLVGYGVEPDGTKYWLIRNSYGTEWGDKGYGKIARTATNHCGINTYAVYPVVV</sequence>
<dbReference type="PANTHER" id="PTHR12411">
    <property type="entry name" value="CYSTEINE PROTEASE FAMILY C1-RELATED"/>
    <property type="match status" value="1"/>
</dbReference>
<protein>
    <recommendedName>
        <fullName evidence="4">Peptidase C1A papain C-terminal domain-containing protein</fullName>
    </recommendedName>
</protein>
<dbReference type="InterPro" id="IPR038765">
    <property type="entry name" value="Papain-like_cys_pep_sf"/>
</dbReference>
<dbReference type="EMBL" id="VVIM01000006">
    <property type="protein sequence ID" value="KAB0798068.1"/>
    <property type="molecule type" value="Genomic_DNA"/>
</dbReference>
<reference evidence="5" key="2">
    <citation type="submission" date="2019-08" db="EMBL/GenBank/DDBJ databases">
        <authorList>
            <consortium name="Photinus pyralis genome working group"/>
            <person name="Fallon T.R."/>
            <person name="Sander Lower S.E."/>
            <person name="Weng J.-K."/>
        </authorList>
    </citation>
    <scope>NUCLEOTIDE SEQUENCE</scope>
    <source>
        <strain evidence="5">1611_PpyrPB1</strain>
        <tissue evidence="5">Whole body</tissue>
    </source>
</reference>
<evidence type="ECO:0000256" key="2">
    <source>
        <dbReference type="ARBA" id="ARBA00023157"/>
    </source>
</evidence>
<feature type="compositionally biased region" description="Basic and acidic residues" evidence="3">
    <location>
        <begin position="210"/>
        <end position="220"/>
    </location>
</feature>
<dbReference type="InterPro" id="IPR025660">
    <property type="entry name" value="Pept_his_AS"/>
</dbReference>
<comment type="caution">
    <text evidence="5">The sequence shown here is derived from an EMBL/GenBank/DDBJ whole genome shotgun (WGS) entry which is preliminary data.</text>
</comment>
<dbReference type="GO" id="GO:0008234">
    <property type="term" value="F:cysteine-type peptidase activity"/>
    <property type="evidence" value="ECO:0007669"/>
    <property type="project" value="InterPro"/>
</dbReference>
<evidence type="ECO:0000259" key="4">
    <source>
        <dbReference type="SMART" id="SM00645"/>
    </source>
</evidence>
<dbReference type="SUPFAM" id="SSF54001">
    <property type="entry name" value="Cysteine proteinases"/>
    <property type="match status" value="1"/>
</dbReference>
<dbReference type="EMBL" id="VVIM01000002">
    <property type="protein sequence ID" value="KAB0802925.1"/>
    <property type="molecule type" value="Genomic_DNA"/>
</dbReference>
<feature type="domain" description="Peptidase C1A papain C-terminal" evidence="4">
    <location>
        <begin position="215"/>
        <end position="434"/>
    </location>
</feature>